<proteinExistence type="inferred from homology"/>
<dbReference type="GO" id="GO:0003700">
    <property type="term" value="F:DNA-binding transcription factor activity"/>
    <property type="evidence" value="ECO:0007669"/>
    <property type="project" value="InterPro"/>
</dbReference>
<keyword evidence="4" id="KW-0804">Transcription</keyword>
<gene>
    <name evidence="6" type="ordered locus">KNP414_06614</name>
</gene>
<dbReference type="HOGENOM" id="CLU_039613_6_2_9"/>
<evidence type="ECO:0000256" key="1">
    <source>
        <dbReference type="ARBA" id="ARBA00009437"/>
    </source>
</evidence>
<name>F8F7B0_PAEMK</name>
<dbReference type="PANTHER" id="PTHR30346">
    <property type="entry name" value="TRANSCRIPTIONAL DUAL REGULATOR HCAR-RELATED"/>
    <property type="match status" value="1"/>
</dbReference>
<keyword evidence="3" id="KW-0238">DNA-binding</keyword>
<dbReference type="EMBL" id="CP002869">
    <property type="protein sequence ID" value="AEI45135.1"/>
    <property type="molecule type" value="Genomic_DNA"/>
</dbReference>
<feature type="domain" description="HTH lysR-type" evidence="5">
    <location>
        <begin position="1"/>
        <end position="58"/>
    </location>
</feature>
<dbReference type="PATRIC" id="fig|1036673.3.peg.6164"/>
<evidence type="ECO:0000256" key="3">
    <source>
        <dbReference type="ARBA" id="ARBA00023125"/>
    </source>
</evidence>
<dbReference type="SUPFAM" id="SSF53850">
    <property type="entry name" value="Periplasmic binding protein-like II"/>
    <property type="match status" value="1"/>
</dbReference>
<reference evidence="7" key="1">
    <citation type="submission" date="2011-06" db="EMBL/GenBank/DDBJ databases">
        <title>Complete genome sequence of Paenibacillus mucilaginosus KNP414.</title>
        <authorList>
            <person name="Wang J."/>
            <person name="Hu S."/>
            <person name="Hu X."/>
            <person name="Zhang B."/>
            <person name="Dong D."/>
            <person name="Zhang S."/>
            <person name="Zhao K."/>
            <person name="Wu D."/>
        </authorList>
    </citation>
    <scope>NUCLEOTIDE SEQUENCE [LARGE SCALE GENOMIC DNA]</scope>
    <source>
        <strain evidence="7">KNP414</strain>
    </source>
</reference>
<sequence length="302" mass="33850">MELRQLEYFMKVCEELHFTRAAEKLNITQPSLSQQIGLLEHEVGTLLFDRIGKKIVLTEAGRILREHGYRVFHELTQARAAIGELQGLGRGRLTIGALLTSVQYLLPPTVIPFHRAYPKIEISVLGLRTGDIYEGLLRNELDLGIVFYPMEHPELENVLLCEEELVLAVPADSRWAEGEAAELRMLKEAPSVLLPGSYRLRQLIDGECAAHGFRPKPVMELTTLESLLHMVAQGIGVTVLPLPYLLDAGHPNIRVLPFRERPTRRIGIAYRRNKHLCAASRTFIGKLTEAAQQQGEARSGLA</sequence>
<dbReference type="SUPFAM" id="SSF46785">
    <property type="entry name" value="Winged helix' DNA-binding domain"/>
    <property type="match status" value="1"/>
</dbReference>
<dbReference type="InterPro" id="IPR000847">
    <property type="entry name" value="LysR_HTH_N"/>
</dbReference>
<evidence type="ECO:0000313" key="7">
    <source>
        <dbReference type="Proteomes" id="UP000006620"/>
    </source>
</evidence>
<dbReference type="InterPro" id="IPR036388">
    <property type="entry name" value="WH-like_DNA-bd_sf"/>
</dbReference>
<dbReference type="CDD" id="cd05466">
    <property type="entry name" value="PBP2_LTTR_substrate"/>
    <property type="match status" value="1"/>
</dbReference>
<organism evidence="6 7">
    <name type="scientific">Paenibacillus mucilaginosus (strain KNP414)</name>
    <dbReference type="NCBI Taxonomy" id="1036673"/>
    <lineage>
        <taxon>Bacteria</taxon>
        <taxon>Bacillati</taxon>
        <taxon>Bacillota</taxon>
        <taxon>Bacilli</taxon>
        <taxon>Bacillales</taxon>
        <taxon>Paenibacillaceae</taxon>
        <taxon>Paenibacillus</taxon>
    </lineage>
</organism>
<dbReference type="Pfam" id="PF03466">
    <property type="entry name" value="LysR_substrate"/>
    <property type="match status" value="1"/>
</dbReference>
<dbReference type="InterPro" id="IPR005119">
    <property type="entry name" value="LysR_subst-bd"/>
</dbReference>
<protein>
    <submittedName>
        <fullName evidence="6">Transcriptional regulator</fullName>
    </submittedName>
</protein>
<dbReference type="Gene3D" id="1.10.10.10">
    <property type="entry name" value="Winged helix-like DNA-binding domain superfamily/Winged helix DNA-binding domain"/>
    <property type="match status" value="1"/>
</dbReference>
<reference evidence="6 7" key="2">
    <citation type="journal article" date="2013" name="Genome Announc.">
        <title>Genome Sequence of Growth-Improving Paenibacillus mucilaginosus Strain KNP414.</title>
        <authorList>
            <person name="Lu J.J."/>
            <person name="Wang J.F."/>
            <person name="Hu X.F."/>
        </authorList>
    </citation>
    <scope>NUCLEOTIDE SEQUENCE [LARGE SCALE GENOMIC DNA]</scope>
    <source>
        <strain evidence="6 7">KNP414</strain>
    </source>
</reference>
<dbReference type="GO" id="GO:0032993">
    <property type="term" value="C:protein-DNA complex"/>
    <property type="evidence" value="ECO:0007669"/>
    <property type="project" value="TreeGrafter"/>
</dbReference>
<dbReference type="FunFam" id="1.10.10.10:FF:000001">
    <property type="entry name" value="LysR family transcriptional regulator"/>
    <property type="match status" value="1"/>
</dbReference>
<dbReference type="GO" id="GO:0003677">
    <property type="term" value="F:DNA binding"/>
    <property type="evidence" value="ECO:0007669"/>
    <property type="project" value="UniProtKB-KW"/>
</dbReference>
<accession>F8F7B0</accession>
<dbReference type="PANTHER" id="PTHR30346:SF31">
    <property type="entry name" value="LYSR SUBSTRATE-BINDING"/>
    <property type="match status" value="1"/>
</dbReference>
<evidence type="ECO:0000256" key="4">
    <source>
        <dbReference type="ARBA" id="ARBA00023163"/>
    </source>
</evidence>
<dbReference type="Pfam" id="PF00126">
    <property type="entry name" value="HTH_1"/>
    <property type="match status" value="1"/>
</dbReference>
<evidence type="ECO:0000313" key="6">
    <source>
        <dbReference type="EMBL" id="AEI45135.1"/>
    </source>
</evidence>
<dbReference type="PROSITE" id="PS50931">
    <property type="entry name" value="HTH_LYSR"/>
    <property type="match status" value="1"/>
</dbReference>
<dbReference type="AlphaFoldDB" id="F8F7B0"/>
<evidence type="ECO:0000256" key="2">
    <source>
        <dbReference type="ARBA" id="ARBA00023015"/>
    </source>
</evidence>
<dbReference type="PRINTS" id="PR00039">
    <property type="entry name" value="HTHLYSR"/>
</dbReference>
<dbReference type="Gene3D" id="3.40.190.290">
    <property type="match status" value="1"/>
</dbReference>
<dbReference type="InterPro" id="IPR036390">
    <property type="entry name" value="WH_DNA-bd_sf"/>
</dbReference>
<comment type="similarity">
    <text evidence="1">Belongs to the LysR transcriptional regulatory family.</text>
</comment>
<dbReference type="Proteomes" id="UP000006620">
    <property type="component" value="Chromosome"/>
</dbReference>
<dbReference type="RefSeq" id="WP_013920279.1">
    <property type="nucleotide sequence ID" value="NC_015690.1"/>
</dbReference>
<keyword evidence="2" id="KW-0805">Transcription regulation</keyword>
<evidence type="ECO:0000259" key="5">
    <source>
        <dbReference type="PROSITE" id="PS50931"/>
    </source>
</evidence>
<dbReference type="KEGG" id="pms:KNP414_06614"/>